<dbReference type="Pfam" id="PF17932">
    <property type="entry name" value="TetR_C_24"/>
    <property type="match status" value="1"/>
</dbReference>
<dbReference type="InterPro" id="IPR001647">
    <property type="entry name" value="HTH_TetR"/>
</dbReference>
<evidence type="ECO:0000256" key="1">
    <source>
        <dbReference type="ARBA" id="ARBA00023125"/>
    </source>
</evidence>
<dbReference type="InterPro" id="IPR050109">
    <property type="entry name" value="HTH-type_TetR-like_transc_reg"/>
</dbReference>
<feature type="domain" description="HTH tetR-type" evidence="3">
    <location>
        <begin position="13"/>
        <end position="73"/>
    </location>
</feature>
<evidence type="ECO:0000256" key="2">
    <source>
        <dbReference type="PROSITE-ProRule" id="PRU00335"/>
    </source>
</evidence>
<reference evidence="4 5" key="1">
    <citation type="submission" date="2024-05" db="EMBL/GenBank/DDBJ databases">
        <authorList>
            <person name="Yi C."/>
        </authorList>
    </citation>
    <scope>NUCLEOTIDE SEQUENCE [LARGE SCALE GENOMIC DNA]</scope>
    <source>
        <strain evidence="4 5">XS13</strain>
    </source>
</reference>
<dbReference type="PANTHER" id="PTHR30055:SF237">
    <property type="entry name" value="TRANSCRIPTIONAL REPRESSOR MCE3R"/>
    <property type="match status" value="1"/>
</dbReference>
<feature type="DNA-binding region" description="H-T-H motif" evidence="2">
    <location>
        <begin position="36"/>
        <end position="55"/>
    </location>
</feature>
<proteinExistence type="predicted"/>
<evidence type="ECO:0000259" key="3">
    <source>
        <dbReference type="PROSITE" id="PS50977"/>
    </source>
</evidence>
<comment type="caution">
    <text evidence="4">The sequence shown here is derived from an EMBL/GenBank/DDBJ whole genome shotgun (WGS) entry which is preliminary data.</text>
</comment>
<dbReference type="InterPro" id="IPR036271">
    <property type="entry name" value="Tet_transcr_reg_TetR-rel_C_sf"/>
</dbReference>
<dbReference type="InterPro" id="IPR009057">
    <property type="entry name" value="Homeodomain-like_sf"/>
</dbReference>
<dbReference type="PROSITE" id="PS50977">
    <property type="entry name" value="HTH_TETR_2"/>
    <property type="match status" value="1"/>
</dbReference>
<dbReference type="Gene3D" id="1.10.10.60">
    <property type="entry name" value="Homeodomain-like"/>
    <property type="match status" value="1"/>
</dbReference>
<dbReference type="Proteomes" id="UP001484097">
    <property type="component" value="Unassembled WGS sequence"/>
</dbReference>
<dbReference type="SUPFAM" id="SSF46689">
    <property type="entry name" value="Homeodomain-like"/>
    <property type="match status" value="1"/>
</dbReference>
<organism evidence="4 5">
    <name type="scientific">Citricoccus nitrophenolicus</name>
    <dbReference type="NCBI Taxonomy" id="863575"/>
    <lineage>
        <taxon>Bacteria</taxon>
        <taxon>Bacillati</taxon>
        <taxon>Actinomycetota</taxon>
        <taxon>Actinomycetes</taxon>
        <taxon>Micrococcales</taxon>
        <taxon>Micrococcaceae</taxon>
        <taxon>Citricoccus</taxon>
    </lineage>
</organism>
<dbReference type="SUPFAM" id="SSF48498">
    <property type="entry name" value="Tetracyclin repressor-like, C-terminal domain"/>
    <property type="match status" value="1"/>
</dbReference>
<gene>
    <name evidence="4" type="ORF">ABDK96_03625</name>
</gene>
<keyword evidence="5" id="KW-1185">Reference proteome</keyword>
<dbReference type="Gene3D" id="1.10.357.10">
    <property type="entry name" value="Tetracycline Repressor, domain 2"/>
    <property type="match status" value="1"/>
</dbReference>
<dbReference type="PRINTS" id="PR00455">
    <property type="entry name" value="HTHTETR"/>
</dbReference>
<dbReference type="Pfam" id="PF00440">
    <property type="entry name" value="TetR_N"/>
    <property type="match status" value="1"/>
</dbReference>
<sequence>MTTEQTARAAAKADRRQSLLQAAARLFAELGFTSVRLEDLGAACGISGPGVYRHFPGKNAVLGELLLQVSRDLLTGAQQVVARQGPARGILAALVRFQADFAVAHRDVIAVQDREMRHLDAEARAEVVRLQRAYIGLWADQLVLVHPDEDHATAVFRAQAAFGLLNSTPHSVRRSPADQSGRGALLERMALAALLAGPVGG</sequence>
<evidence type="ECO:0000313" key="4">
    <source>
        <dbReference type="EMBL" id="MEO9246765.1"/>
    </source>
</evidence>
<accession>A0ABV0IF22</accession>
<dbReference type="InterPro" id="IPR041490">
    <property type="entry name" value="KstR2_TetR_C"/>
</dbReference>
<protein>
    <submittedName>
        <fullName evidence="4">TetR/AcrR family transcriptional regulator</fullName>
    </submittedName>
</protein>
<dbReference type="PANTHER" id="PTHR30055">
    <property type="entry name" value="HTH-TYPE TRANSCRIPTIONAL REGULATOR RUTR"/>
    <property type="match status" value="1"/>
</dbReference>
<dbReference type="RefSeq" id="WP_347919011.1">
    <property type="nucleotide sequence ID" value="NZ_JBDXMX010000001.1"/>
</dbReference>
<dbReference type="EMBL" id="JBDXMX010000001">
    <property type="protein sequence ID" value="MEO9246765.1"/>
    <property type="molecule type" value="Genomic_DNA"/>
</dbReference>
<name>A0ABV0IF22_9MICC</name>
<keyword evidence="1 2" id="KW-0238">DNA-binding</keyword>
<evidence type="ECO:0000313" key="5">
    <source>
        <dbReference type="Proteomes" id="UP001484097"/>
    </source>
</evidence>